<sequence>MKLLKLVPALALALVSFSAVATQKDITVVASVDPAVELLQADGTALPTTMTMAYLPGNGLQPTEVNTRIFTNAASDMTIRLATAPTLINNINAAAPAIPLGVTFGGTAVTTAGVVLTEANLFPGGDITSGSVAQMLRISQATPGAITHAGTYQGVVGVVVTPNP</sequence>
<feature type="chain" id="PRO_5029012869" evidence="1">
    <location>
        <begin position="22"/>
        <end position="164"/>
    </location>
</feature>
<dbReference type="RefSeq" id="WP_156640250.1">
    <property type="nucleotide sequence ID" value="NZ_WOXT01000001.1"/>
</dbReference>
<organism evidence="2 3">
    <name type="scientific">Noviluteimonas gilva</name>
    <dbReference type="NCBI Taxonomy" id="2682097"/>
    <lineage>
        <taxon>Bacteria</taxon>
        <taxon>Pseudomonadati</taxon>
        <taxon>Pseudomonadota</taxon>
        <taxon>Gammaproteobacteria</taxon>
        <taxon>Lysobacterales</taxon>
        <taxon>Lysobacteraceae</taxon>
        <taxon>Noviluteimonas</taxon>
    </lineage>
</organism>
<feature type="signal peptide" evidence="1">
    <location>
        <begin position="1"/>
        <end position="21"/>
    </location>
</feature>
<evidence type="ECO:0000256" key="1">
    <source>
        <dbReference type="SAM" id="SignalP"/>
    </source>
</evidence>
<comment type="caution">
    <text evidence="2">The sequence shown here is derived from an EMBL/GenBank/DDBJ whole genome shotgun (WGS) entry which is preliminary data.</text>
</comment>
<dbReference type="GO" id="GO:0009289">
    <property type="term" value="C:pilus"/>
    <property type="evidence" value="ECO:0007669"/>
    <property type="project" value="InterPro"/>
</dbReference>
<evidence type="ECO:0000313" key="3">
    <source>
        <dbReference type="Proteomes" id="UP000479692"/>
    </source>
</evidence>
<dbReference type="EMBL" id="WOXT01000001">
    <property type="protein sequence ID" value="MUV13209.1"/>
    <property type="molecule type" value="Genomic_DNA"/>
</dbReference>
<keyword evidence="3" id="KW-1185">Reference proteome</keyword>
<dbReference type="Pfam" id="PF04449">
    <property type="entry name" value="Fimbrial_CS1"/>
    <property type="match status" value="1"/>
</dbReference>
<dbReference type="InterPro" id="IPR007540">
    <property type="entry name" value="Fimbrial_CS1-type"/>
</dbReference>
<proteinExistence type="predicted"/>
<protein>
    <submittedName>
        <fullName evidence="2">Cro/Cl family transcriptional regulator</fullName>
    </submittedName>
</protein>
<keyword evidence="1" id="KW-0732">Signal</keyword>
<dbReference type="AlphaFoldDB" id="A0A7C9I3S9"/>
<evidence type="ECO:0000313" key="2">
    <source>
        <dbReference type="EMBL" id="MUV13209.1"/>
    </source>
</evidence>
<name>A0A7C9I3S9_9GAMM</name>
<reference evidence="2 3" key="1">
    <citation type="submission" date="2019-12" db="EMBL/GenBank/DDBJ databases">
        <authorList>
            <person name="Xu J."/>
        </authorList>
    </citation>
    <scope>NUCLEOTIDE SEQUENCE [LARGE SCALE GENOMIC DNA]</scope>
    <source>
        <strain evidence="2 3">HX-5-24</strain>
    </source>
</reference>
<dbReference type="Proteomes" id="UP000479692">
    <property type="component" value="Unassembled WGS sequence"/>
</dbReference>
<dbReference type="Gene3D" id="2.60.40.2040">
    <property type="entry name" value="CFA/I fimbrial subunit E, pilin domain"/>
    <property type="match status" value="1"/>
</dbReference>
<accession>A0A7C9I3S9</accession>
<gene>
    <name evidence="2" type="ORF">GN331_03215</name>
</gene>